<sequence>MHRPLLFYSLLSWLTIVQANHRGRPSIESLVDPFNQNYSARIGDYPFPTNPMNDR</sequence>
<proteinExistence type="predicted"/>
<feature type="non-terminal residue" evidence="1">
    <location>
        <position position="55"/>
    </location>
</feature>
<dbReference type="AlphaFoldDB" id="A0A382N152"/>
<dbReference type="EMBL" id="UINC01096994">
    <property type="protein sequence ID" value="SVC54338.1"/>
    <property type="molecule type" value="Genomic_DNA"/>
</dbReference>
<evidence type="ECO:0000313" key="1">
    <source>
        <dbReference type="EMBL" id="SVC54338.1"/>
    </source>
</evidence>
<reference evidence="1" key="1">
    <citation type="submission" date="2018-05" db="EMBL/GenBank/DDBJ databases">
        <authorList>
            <person name="Lanie J.A."/>
            <person name="Ng W.-L."/>
            <person name="Kazmierczak K.M."/>
            <person name="Andrzejewski T.M."/>
            <person name="Davidsen T.M."/>
            <person name="Wayne K.J."/>
            <person name="Tettelin H."/>
            <person name="Glass J.I."/>
            <person name="Rusch D."/>
            <person name="Podicherti R."/>
            <person name="Tsui H.-C.T."/>
            <person name="Winkler M.E."/>
        </authorList>
    </citation>
    <scope>NUCLEOTIDE SEQUENCE</scope>
</reference>
<protein>
    <submittedName>
        <fullName evidence="1">Uncharacterized protein</fullName>
    </submittedName>
</protein>
<accession>A0A382N152</accession>
<name>A0A382N152_9ZZZZ</name>
<gene>
    <name evidence="1" type="ORF">METZ01_LOCUS307192</name>
</gene>
<organism evidence="1">
    <name type="scientific">marine metagenome</name>
    <dbReference type="NCBI Taxonomy" id="408172"/>
    <lineage>
        <taxon>unclassified sequences</taxon>
        <taxon>metagenomes</taxon>
        <taxon>ecological metagenomes</taxon>
    </lineage>
</organism>